<keyword evidence="1" id="KW-1133">Transmembrane helix</keyword>
<name>A0A0A0RPM3_9CAUD</name>
<keyword evidence="1" id="KW-0812">Transmembrane</keyword>
<proteinExistence type="predicted"/>
<reference evidence="2 3" key="1">
    <citation type="submission" date="2014-07" db="EMBL/GenBank/DDBJ databases">
        <title>Complete Genome of Bacillus megaterium Myophage Moonbeam.</title>
        <authorList>
            <person name="Cadungog J.N."/>
            <person name="Khatemi B.E."/>
            <person name="Hernandez A.C."/>
            <person name="Everett G.F.K."/>
        </authorList>
    </citation>
    <scope>NUCLEOTIDE SEQUENCE [LARGE SCALE GENOMIC DNA]</scope>
</reference>
<keyword evidence="3" id="KW-1185">Reference proteome</keyword>
<keyword evidence="1" id="KW-0472">Membrane</keyword>
<organism evidence="2 3">
    <name type="scientific">Bacillus phage Moonbeam</name>
    <dbReference type="NCBI Taxonomy" id="1540091"/>
    <lineage>
        <taxon>Viruses</taxon>
        <taxon>Duplodnaviria</taxon>
        <taxon>Heunggongvirae</taxon>
        <taxon>Uroviricota</taxon>
        <taxon>Caudoviricetes</taxon>
        <taxon>Herelleviridae</taxon>
        <taxon>Bastillevirinae</taxon>
        <taxon>Moonbeamvirus</taxon>
        <taxon>Moonbeamvirus moonbeam</taxon>
    </lineage>
</organism>
<evidence type="ECO:0000313" key="3">
    <source>
        <dbReference type="Proteomes" id="UP000030207"/>
    </source>
</evidence>
<dbReference type="GeneID" id="24608141"/>
<protein>
    <submittedName>
        <fullName evidence="2">Uncharacterized protein</fullName>
    </submittedName>
</protein>
<evidence type="ECO:0000313" key="2">
    <source>
        <dbReference type="EMBL" id="AIW03564.1"/>
    </source>
</evidence>
<evidence type="ECO:0000256" key="1">
    <source>
        <dbReference type="SAM" id="Phobius"/>
    </source>
</evidence>
<feature type="transmembrane region" description="Helical" evidence="1">
    <location>
        <begin position="33"/>
        <end position="51"/>
    </location>
</feature>
<dbReference type="KEGG" id="vg:24608141"/>
<dbReference type="EMBL" id="KM236246">
    <property type="protein sequence ID" value="AIW03564.1"/>
    <property type="molecule type" value="Genomic_DNA"/>
</dbReference>
<accession>A0A0A0RPM3</accession>
<gene>
    <name evidence="2" type="ORF">CPT_Moonbeam166</name>
</gene>
<dbReference type="Proteomes" id="UP000030207">
    <property type="component" value="Segment"/>
</dbReference>
<dbReference type="RefSeq" id="YP_009151729.1">
    <property type="nucleotide sequence ID" value="NC_027374.1"/>
</dbReference>
<sequence>MKNFLIDAGIILLTAAAVGVTDGLVADQHTSVITQLMITFLGAYTLGYMASHRRKEK</sequence>